<dbReference type="RefSeq" id="XP_046068353.1">
    <property type="nucleotide sequence ID" value="XM_046221005.1"/>
</dbReference>
<dbReference type="GO" id="GO:0006107">
    <property type="term" value="P:oxaloacetate metabolic process"/>
    <property type="evidence" value="ECO:0007669"/>
    <property type="project" value="UniProtKB-ARBA"/>
</dbReference>
<dbReference type="GO" id="GO:0050163">
    <property type="term" value="F:oxaloacetate tautomerase activity"/>
    <property type="evidence" value="ECO:0007669"/>
    <property type="project" value="UniProtKB-ARBA"/>
</dbReference>
<dbReference type="Gene3D" id="3.90.850.10">
    <property type="entry name" value="Fumarylacetoacetase-like, C-terminal domain"/>
    <property type="match status" value="1"/>
</dbReference>
<dbReference type="PANTHER" id="PTHR11820:SF7">
    <property type="entry name" value="ACYLPYRUVASE FAHD1, MITOCHONDRIAL"/>
    <property type="match status" value="1"/>
</dbReference>
<dbReference type="PANTHER" id="PTHR11820">
    <property type="entry name" value="ACYLPYRUVASE"/>
    <property type="match status" value="1"/>
</dbReference>
<dbReference type="EMBL" id="JAJTJA010000011">
    <property type="protein sequence ID" value="KAH8692356.1"/>
    <property type="molecule type" value="Genomic_DNA"/>
</dbReference>
<dbReference type="InterPro" id="IPR036663">
    <property type="entry name" value="Fumarylacetoacetase_C_sf"/>
</dbReference>
<dbReference type="AlphaFoldDB" id="A0AAD4KIP7"/>
<dbReference type="Pfam" id="PF01557">
    <property type="entry name" value="FAA_hydrolase"/>
    <property type="match status" value="1"/>
</dbReference>
<comment type="similarity">
    <text evidence="1">Belongs to the FAH family.</text>
</comment>
<dbReference type="GO" id="GO:0046872">
    <property type="term" value="F:metal ion binding"/>
    <property type="evidence" value="ECO:0007669"/>
    <property type="project" value="UniProtKB-KW"/>
</dbReference>
<evidence type="ECO:0000313" key="5">
    <source>
        <dbReference type="Proteomes" id="UP001201262"/>
    </source>
</evidence>
<reference evidence="4" key="1">
    <citation type="submission" date="2021-12" db="EMBL/GenBank/DDBJ databases">
        <title>Convergent genome expansion in fungi linked to evolution of root-endophyte symbiosis.</title>
        <authorList>
            <consortium name="DOE Joint Genome Institute"/>
            <person name="Ke Y.-H."/>
            <person name="Bonito G."/>
            <person name="Liao H.-L."/>
            <person name="Looney B."/>
            <person name="Rojas-Flechas A."/>
            <person name="Nash J."/>
            <person name="Hameed K."/>
            <person name="Schadt C."/>
            <person name="Martin F."/>
            <person name="Crous P.W."/>
            <person name="Miettinen O."/>
            <person name="Magnuson J.K."/>
            <person name="Labbe J."/>
            <person name="Jacobson D."/>
            <person name="Doktycz M.J."/>
            <person name="Veneault-Fourrey C."/>
            <person name="Kuo A."/>
            <person name="Mondo S."/>
            <person name="Calhoun S."/>
            <person name="Riley R."/>
            <person name="Ohm R."/>
            <person name="LaButti K."/>
            <person name="Andreopoulos B."/>
            <person name="Pangilinan J."/>
            <person name="Nolan M."/>
            <person name="Tritt A."/>
            <person name="Clum A."/>
            <person name="Lipzen A."/>
            <person name="Daum C."/>
            <person name="Barry K."/>
            <person name="Grigoriev I.V."/>
            <person name="Vilgalys R."/>
        </authorList>
    </citation>
    <scope>NUCLEOTIDE SEQUENCE</scope>
    <source>
        <strain evidence="4">PMI_201</strain>
    </source>
</reference>
<accession>A0AAD4KIP7</accession>
<evidence type="ECO:0000259" key="3">
    <source>
        <dbReference type="Pfam" id="PF01557"/>
    </source>
</evidence>
<protein>
    <recommendedName>
        <fullName evidence="3">Fumarylacetoacetase-like C-terminal domain-containing protein</fullName>
    </recommendedName>
</protein>
<dbReference type="GO" id="GO:0018773">
    <property type="term" value="F:acetylpyruvate hydrolase activity"/>
    <property type="evidence" value="ECO:0007669"/>
    <property type="project" value="TreeGrafter"/>
</dbReference>
<feature type="domain" description="Fumarylacetoacetase-like C-terminal" evidence="3">
    <location>
        <begin position="72"/>
        <end position="281"/>
    </location>
</feature>
<sequence length="283" mass="31007">MSKEHNFQRLIRFIDHNGQESHGDLPLGIATDMIEGSTVTLLTGNLEFGFLRTSETGVVTKLLCPLERTNIIHCIGLNYQHHATEAKMTVPKHPVVFTKPADALTGPFDDIHVHPDVQNQIDYEGELTVVIGRDAKNVRTEDALDYVLGYTCGNDVSARDYQVPADISGGQFSYAKSFDQFAPIGPCITSTSVIQDPQTLNYVTKVNGEIRQSTSTADMIWNVKQIIAHLSRGTTLRRGTCIMTGTPSGVGIWMNPPSFLKDGDVITVAIENIGSITNTVVFD</sequence>
<keyword evidence="2" id="KW-0479">Metal-binding</keyword>
<keyword evidence="5" id="KW-1185">Reference proteome</keyword>
<dbReference type="InterPro" id="IPR011234">
    <property type="entry name" value="Fumarylacetoacetase-like_C"/>
</dbReference>
<dbReference type="FunFam" id="3.90.850.10:FF:000002">
    <property type="entry name" value="2-hydroxyhepta-2,4-diene-1,7-dioate isomerase"/>
    <property type="match status" value="1"/>
</dbReference>
<dbReference type="SUPFAM" id="SSF56529">
    <property type="entry name" value="FAH"/>
    <property type="match status" value="1"/>
</dbReference>
<name>A0AAD4KIP7_9EURO</name>
<dbReference type="GeneID" id="70251292"/>
<evidence type="ECO:0000256" key="2">
    <source>
        <dbReference type="ARBA" id="ARBA00022723"/>
    </source>
</evidence>
<dbReference type="Proteomes" id="UP001201262">
    <property type="component" value="Unassembled WGS sequence"/>
</dbReference>
<gene>
    <name evidence="4" type="ORF">BGW36DRAFT_431573</name>
</gene>
<proteinExistence type="inferred from homology"/>
<evidence type="ECO:0000256" key="1">
    <source>
        <dbReference type="ARBA" id="ARBA00010211"/>
    </source>
</evidence>
<evidence type="ECO:0000313" key="4">
    <source>
        <dbReference type="EMBL" id="KAH8692356.1"/>
    </source>
</evidence>
<comment type="caution">
    <text evidence="4">The sequence shown here is derived from an EMBL/GenBank/DDBJ whole genome shotgun (WGS) entry which is preliminary data.</text>
</comment>
<organism evidence="4 5">
    <name type="scientific">Talaromyces proteolyticus</name>
    <dbReference type="NCBI Taxonomy" id="1131652"/>
    <lineage>
        <taxon>Eukaryota</taxon>
        <taxon>Fungi</taxon>
        <taxon>Dikarya</taxon>
        <taxon>Ascomycota</taxon>
        <taxon>Pezizomycotina</taxon>
        <taxon>Eurotiomycetes</taxon>
        <taxon>Eurotiomycetidae</taxon>
        <taxon>Eurotiales</taxon>
        <taxon>Trichocomaceae</taxon>
        <taxon>Talaromyces</taxon>
        <taxon>Talaromyces sect. Bacilispori</taxon>
    </lineage>
</organism>